<dbReference type="Pfam" id="PF00270">
    <property type="entry name" value="DEAD"/>
    <property type="match status" value="1"/>
</dbReference>
<dbReference type="GO" id="GO:0004386">
    <property type="term" value="F:helicase activity"/>
    <property type="evidence" value="ECO:0007669"/>
    <property type="project" value="UniProtKB-KW"/>
</dbReference>
<dbReference type="EMBL" id="UINC01081308">
    <property type="protein sequence ID" value="SVC25025.1"/>
    <property type="molecule type" value="Genomic_DNA"/>
</dbReference>
<dbReference type="PANTHER" id="PTHR47961:SF10">
    <property type="entry name" value="ATP-DEPENDENT DNA HELICASE HEL308"/>
    <property type="match status" value="1"/>
</dbReference>
<evidence type="ECO:0000256" key="3">
    <source>
        <dbReference type="ARBA" id="ARBA00022806"/>
    </source>
</evidence>
<gene>
    <name evidence="6" type="ORF">METZ01_LOCUS277879</name>
</gene>
<dbReference type="GO" id="GO:0005524">
    <property type="term" value="F:ATP binding"/>
    <property type="evidence" value="ECO:0007669"/>
    <property type="project" value="UniProtKB-KW"/>
</dbReference>
<reference evidence="6" key="1">
    <citation type="submission" date="2018-05" db="EMBL/GenBank/DDBJ databases">
        <authorList>
            <person name="Lanie J.A."/>
            <person name="Ng W.-L."/>
            <person name="Kazmierczak K.M."/>
            <person name="Andrzejewski T.M."/>
            <person name="Davidsen T.M."/>
            <person name="Wayne K.J."/>
            <person name="Tettelin H."/>
            <person name="Glass J.I."/>
            <person name="Rusch D."/>
            <person name="Podicherti R."/>
            <person name="Tsui H.-C.T."/>
            <person name="Winkler M.E."/>
        </authorList>
    </citation>
    <scope>NUCLEOTIDE SEQUENCE</scope>
</reference>
<dbReference type="GO" id="GO:0003676">
    <property type="term" value="F:nucleic acid binding"/>
    <property type="evidence" value="ECO:0007669"/>
    <property type="project" value="InterPro"/>
</dbReference>
<organism evidence="6">
    <name type="scientific">marine metagenome</name>
    <dbReference type="NCBI Taxonomy" id="408172"/>
    <lineage>
        <taxon>unclassified sequences</taxon>
        <taxon>metagenomes</taxon>
        <taxon>ecological metagenomes</taxon>
    </lineage>
</organism>
<protein>
    <recommendedName>
        <fullName evidence="5">Helicase ATP-binding domain-containing protein</fullName>
    </recommendedName>
</protein>
<keyword evidence="3" id="KW-0347">Helicase</keyword>
<evidence type="ECO:0000256" key="2">
    <source>
        <dbReference type="ARBA" id="ARBA00022801"/>
    </source>
</evidence>
<dbReference type="InterPro" id="IPR011545">
    <property type="entry name" value="DEAD/DEAH_box_helicase_dom"/>
</dbReference>
<dbReference type="AlphaFoldDB" id="A0A382KN71"/>
<proteinExistence type="predicted"/>
<dbReference type="Gene3D" id="3.40.50.300">
    <property type="entry name" value="P-loop containing nucleotide triphosphate hydrolases"/>
    <property type="match status" value="1"/>
</dbReference>
<dbReference type="PROSITE" id="PS51192">
    <property type="entry name" value="HELICASE_ATP_BIND_1"/>
    <property type="match status" value="1"/>
</dbReference>
<dbReference type="PANTHER" id="PTHR47961">
    <property type="entry name" value="DNA POLYMERASE THETA, PUTATIVE (AFU_ORTHOLOGUE AFUA_1G05260)-RELATED"/>
    <property type="match status" value="1"/>
</dbReference>
<dbReference type="InterPro" id="IPR050474">
    <property type="entry name" value="Hel308_SKI2-like"/>
</dbReference>
<keyword evidence="2" id="KW-0378">Hydrolase</keyword>
<feature type="non-terminal residue" evidence="6">
    <location>
        <position position="278"/>
    </location>
</feature>
<dbReference type="GO" id="GO:0016787">
    <property type="term" value="F:hydrolase activity"/>
    <property type="evidence" value="ECO:0007669"/>
    <property type="project" value="UniProtKB-KW"/>
</dbReference>
<feature type="domain" description="Helicase ATP-binding" evidence="5">
    <location>
        <begin position="35"/>
        <end position="205"/>
    </location>
</feature>
<keyword evidence="1" id="KW-0547">Nucleotide-binding</keyword>
<evidence type="ECO:0000256" key="4">
    <source>
        <dbReference type="ARBA" id="ARBA00022840"/>
    </source>
</evidence>
<dbReference type="InterPro" id="IPR014001">
    <property type="entry name" value="Helicase_ATP-bd"/>
</dbReference>
<sequence>MVDDVRELDLPPDVVKLLIEEWGIERLHPPQAEAMPFALSGQNLLLAIPTASGKSLIAYLAILQRLLVDSPGSRAFYLVPLKALAAEKVEELRQAGDRLGLLVGMAIGDRSGETVSLDEADIIVATSEKFDSLMRNKNDFLSQVSIVVADEIHLIHDRSRGPTMEVNLARVKHERPEAQIIALSATVGNAEVMAEWLNAESIQSNWRPVILRYGTVCNGLVEPRLQVGPGEEDMELPPPFELPDESDDLRNVLISTVQDSGQVLIFRGTRRYAEGSAT</sequence>
<evidence type="ECO:0000256" key="1">
    <source>
        <dbReference type="ARBA" id="ARBA00022741"/>
    </source>
</evidence>
<dbReference type="SUPFAM" id="SSF52540">
    <property type="entry name" value="P-loop containing nucleoside triphosphate hydrolases"/>
    <property type="match status" value="1"/>
</dbReference>
<evidence type="ECO:0000259" key="5">
    <source>
        <dbReference type="PROSITE" id="PS51192"/>
    </source>
</evidence>
<dbReference type="SMART" id="SM00487">
    <property type="entry name" value="DEXDc"/>
    <property type="match status" value="1"/>
</dbReference>
<dbReference type="InterPro" id="IPR027417">
    <property type="entry name" value="P-loop_NTPase"/>
</dbReference>
<keyword evidence="4" id="KW-0067">ATP-binding</keyword>
<evidence type="ECO:0000313" key="6">
    <source>
        <dbReference type="EMBL" id="SVC25025.1"/>
    </source>
</evidence>
<name>A0A382KN71_9ZZZZ</name>
<accession>A0A382KN71</accession>